<proteinExistence type="predicted"/>
<name>A0ABN8MNW8_9CNID</name>
<dbReference type="InterPro" id="IPR050952">
    <property type="entry name" value="TRIM-NHL_E3_ligases"/>
</dbReference>
<dbReference type="PANTHER" id="PTHR24104">
    <property type="entry name" value="E3 UBIQUITIN-PROTEIN LIGASE NHLRC1-RELATED"/>
    <property type="match status" value="1"/>
</dbReference>
<evidence type="ECO:0000256" key="1">
    <source>
        <dbReference type="ARBA" id="ARBA00022737"/>
    </source>
</evidence>
<keyword evidence="1" id="KW-0677">Repeat</keyword>
<evidence type="ECO:0000313" key="3">
    <source>
        <dbReference type="EMBL" id="CAH3032631.1"/>
    </source>
</evidence>
<dbReference type="EMBL" id="CALNXK010000001">
    <property type="protein sequence ID" value="CAH3032631.1"/>
    <property type="molecule type" value="Genomic_DNA"/>
</dbReference>
<dbReference type="InterPro" id="IPR011042">
    <property type="entry name" value="6-blade_b-propeller_TolB-like"/>
</dbReference>
<gene>
    <name evidence="3" type="ORF">PLOB_00000113</name>
</gene>
<dbReference type="SUPFAM" id="SSF101898">
    <property type="entry name" value="NHL repeat"/>
    <property type="match status" value="1"/>
</dbReference>
<feature type="repeat" description="NHL" evidence="2">
    <location>
        <begin position="128"/>
        <end position="171"/>
    </location>
</feature>
<dbReference type="InterPro" id="IPR001258">
    <property type="entry name" value="NHL_repeat"/>
</dbReference>
<feature type="repeat" description="NHL" evidence="2">
    <location>
        <begin position="81"/>
        <end position="124"/>
    </location>
</feature>
<accession>A0ABN8MNW8</accession>
<feature type="repeat" description="NHL" evidence="2">
    <location>
        <begin position="264"/>
        <end position="304"/>
    </location>
</feature>
<evidence type="ECO:0000313" key="4">
    <source>
        <dbReference type="Proteomes" id="UP001159405"/>
    </source>
</evidence>
<evidence type="ECO:0000256" key="2">
    <source>
        <dbReference type="PROSITE-ProRule" id="PRU00504"/>
    </source>
</evidence>
<dbReference type="PROSITE" id="PS51125">
    <property type="entry name" value="NHL"/>
    <property type="match status" value="5"/>
</dbReference>
<dbReference type="PANTHER" id="PTHR24104:SF57">
    <property type="entry name" value="BEE-MILK PROTEIN"/>
    <property type="match status" value="1"/>
</dbReference>
<reference evidence="3 4" key="1">
    <citation type="submission" date="2022-05" db="EMBL/GenBank/DDBJ databases">
        <authorList>
            <consortium name="Genoscope - CEA"/>
            <person name="William W."/>
        </authorList>
    </citation>
    <scope>NUCLEOTIDE SEQUENCE [LARGE SCALE GENOMIC DNA]</scope>
</reference>
<sequence>MASFKDKDPETLQQAARQLSPVLCFGEIGFMGLPELEDTSGKFMLPWGVAVNEEDEIAVTDSGHNRVQVFRSDGSHLITFGSRSGLKCDRNGEFDFPTGIVFDKKGHIIVADSCNHRVQIFSGRGDYLSQFGKEGSLDHELMKPYGLSLDSDGNIIVADTGNKLIKFFTPSGEFIRKIGGDGILDNAHYCVQQGKHFIVSDIDHCIKIFDLKGNYLYKFGKQGEGDGDFKSPRGLLVTQAGQLAVCDSDNHRVQVFKQNGKFFTKFGKNGSEIGDLYYPTSLAALSDGKIVIADMYNNRIQIFK</sequence>
<feature type="repeat" description="NHL" evidence="2">
    <location>
        <begin position="41"/>
        <end position="73"/>
    </location>
</feature>
<protein>
    <submittedName>
        <fullName evidence="3">Uncharacterized protein</fullName>
    </submittedName>
</protein>
<dbReference type="Pfam" id="PF01436">
    <property type="entry name" value="NHL"/>
    <property type="match status" value="5"/>
</dbReference>
<feature type="repeat" description="NHL" evidence="2">
    <location>
        <begin position="216"/>
        <end position="259"/>
    </location>
</feature>
<comment type="caution">
    <text evidence="3">The sequence shown here is derived from an EMBL/GenBank/DDBJ whole genome shotgun (WGS) entry which is preliminary data.</text>
</comment>
<dbReference type="Gene3D" id="2.120.10.30">
    <property type="entry name" value="TolB, C-terminal domain"/>
    <property type="match status" value="3"/>
</dbReference>
<dbReference type="Proteomes" id="UP001159405">
    <property type="component" value="Unassembled WGS sequence"/>
</dbReference>
<keyword evidence="4" id="KW-1185">Reference proteome</keyword>
<organism evidence="3 4">
    <name type="scientific">Porites lobata</name>
    <dbReference type="NCBI Taxonomy" id="104759"/>
    <lineage>
        <taxon>Eukaryota</taxon>
        <taxon>Metazoa</taxon>
        <taxon>Cnidaria</taxon>
        <taxon>Anthozoa</taxon>
        <taxon>Hexacorallia</taxon>
        <taxon>Scleractinia</taxon>
        <taxon>Fungiina</taxon>
        <taxon>Poritidae</taxon>
        <taxon>Porites</taxon>
    </lineage>
</organism>